<dbReference type="AlphaFoldDB" id="A0A1L7WD30"/>
<organism evidence="2 3">
    <name type="scientific">Phialocephala subalpina</name>
    <dbReference type="NCBI Taxonomy" id="576137"/>
    <lineage>
        <taxon>Eukaryota</taxon>
        <taxon>Fungi</taxon>
        <taxon>Dikarya</taxon>
        <taxon>Ascomycota</taxon>
        <taxon>Pezizomycotina</taxon>
        <taxon>Leotiomycetes</taxon>
        <taxon>Helotiales</taxon>
        <taxon>Mollisiaceae</taxon>
        <taxon>Phialocephala</taxon>
        <taxon>Phialocephala fortinii species complex</taxon>
    </lineage>
</organism>
<keyword evidence="3" id="KW-1185">Reference proteome</keyword>
<evidence type="ECO:0000313" key="2">
    <source>
        <dbReference type="EMBL" id="CZR50667.1"/>
    </source>
</evidence>
<feature type="compositionally biased region" description="Polar residues" evidence="1">
    <location>
        <begin position="1"/>
        <end position="21"/>
    </location>
</feature>
<gene>
    <name evidence="2" type="ORF">PAC_00541</name>
</gene>
<dbReference type="Proteomes" id="UP000184330">
    <property type="component" value="Unassembled WGS sequence"/>
</dbReference>
<proteinExistence type="predicted"/>
<evidence type="ECO:0000313" key="3">
    <source>
        <dbReference type="Proteomes" id="UP000184330"/>
    </source>
</evidence>
<dbReference type="OrthoDB" id="5387895at2759"/>
<feature type="compositionally biased region" description="Low complexity" evidence="1">
    <location>
        <begin position="453"/>
        <end position="472"/>
    </location>
</feature>
<feature type="region of interest" description="Disordered" evidence="1">
    <location>
        <begin position="453"/>
        <end position="484"/>
    </location>
</feature>
<evidence type="ECO:0000256" key="1">
    <source>
        <dbReference type="SAM" id="MobiDB-lite"/>
    </source>
</evidence>
<protein>
    <recommendedName>
        <fullName evidence="4">SWIM-type domain-containing protein</fullName>
    </recommendedName>
</protein>
<accession>A0A1L7WD30</accession>
<dbReference type="EMBL" id="FJOG01000001">
    <property type="protein sequence ID" value="CZR50667.1"/>
    <property type="molecule type" value="Genomic_DNA"/>
</dbReference>
<feature type="compositionally biased region" description="Acidic residues" evidence="1">
    <location>
        <begin position="52"/>
        <end position="73"/>
    </location>
</feature>
<name>A0A1L7WD30_9HELO</name>
<feature type="region of interest" description="Disordered" evidence="1">
    <location>
        <begin position="1"/>
        <end position="74"/>
    </location>
</feature>
<reference evidence="2 3" key="1">
    <citation type="submission" date="2016-03" db="EMBL/GenBank/DDBJ databases">
        <authorList>
            <person name="Ploux O."/>
        </authorList>
    </citation>
    <scope>NUCLEOTIDE SEQUENCE [LARGE SCALE GENOMIC DNA]</scope>
    <source>
        <strain evidence="2 3">UAMH 11012</strain>
    </source>
</reference>
<sequence>MSAPVSSFSQLSLSQDMQYSRSHARGTSGGRSKGKAPMGQRGPSSLARILNDESEDEEDGDPEEEEDPEEGLDEGARKGRVFALDHCRQHGPLYAFQIAYAEVEPISIRINTTGQTCSSDSCREGGDCHHIAWLLDQLSRAIPDTLGANAISAYDQISNVGLDNVCEELHWEVREGPDSDTEDTWQLKKVYPISRAGRQTRGMIRERMNAIRDIMATLSPQITDDYRKDIFERLDNISPKPVIGDLEATISRVLLMNDEIFYHFKTLVSHNMRAEDYFKKALVKAQATCEALDKYCDLGPVDGDFDLIWCANELTNIVSSISVNVIQRQPLSPAAKHEAARALVGILSMVVRDRNNDVYNNLTWKRQRRHAEPQIDRNLYVRLIRSPPLNDAASENFVLYALQDLPEAQPFIEELQAILERLEAQAWDAPQAYRDKLQKIIAQLKGVPVEPLEPLEPVEAGPSASSSKRSSVGSGGRKRNKRMK</sequence>
<evidence type="ECO:0008006" key="4">
    <source>
        <dbReference type="Google" id="ProtNLM"/>
    </source>
</evidence>